<reference evidence="2 3" key="1">
    <citation type="submission" date="2017-07" db="EMBL/GenBank/DDBJ databases">
        <title>First draft Genome Sequence of Nocardia cerradoensis isolated from human infection.</title>
        <authorList>
            <person name="Carrasco G."/>
        </authorList>
    </citation>
    <scope>NUCLEOTIDE SEQUENCE [LARGE SCALE GENOMIC DNA]</scope>
    <source>
        <strain evidence="2 3">CNM20130759</strain>
    </source>
</reference>
<keyword evidence="3" id="KW-1185">Reference proteome</keyword>
<dbReference type="Proteomes" id="UP000215506">
    <property type="component" value="Unassembled WGS sequence"/>
</dbReference>
<evidence type="ECO:0000313" key="2">
    <source>
        <dbReference type="EMBL" id="OXR41956.1"/>
    </source>
</evidence>
<name>A0A231GZB0_9NOCA</name>
<dbReference type="RefSeq" id="WP_094027262.1">
    <property type="nucleotide sequence ID" value="NZ_NGAF01000016.1"/>
</dbReference>
<dbReference type="Pfam" id="PF03364">
    <property type="entry name" value="Polyketide_cyc"/>
    <property type="match status" value="1"/>
</dbReference>
<dbReference type="Pfam" id="PF10604">
    <property type="entry name" value="Polyketide_cyc2"/>
    <property type="match status" value="1"/>
</dbReference>
<organism evidence="2 3">
    <name type="scientific">Nocardia cerradoensis</name>
    <dbReference type="NCBI Taxonomy" id="85688"/>
    <lineage>
        <taxon>Bacteria</taxon>
        <taxon>Bacillati</taxon>
        <taxon>Actinomycetota</taxon>
        <taxon>Actinomycetes</taxon>
        <taxon>Mycobacteriales</taxon>
        <taxon>Nocardiaceae</taxon>
        <taxon>Nocardia</taxon>
    </lineage>
</organism>
<dbReference type="InterPro" id="IPR019587">
    <property type="entry name" value="Polyketide_cyclase/dehydratase"/>
</dbReference>
<dbReference type="SUPFAM" id="SSF55961">
    <property type="entry name" value="Bet v1-like"/>
    <property type="match status" value="2"/>
</dbReference>
<proteinExistence type="predicted"/>
<dbReference type="AlphaFoldDB" id="A0A231GZB0"/>
<dbReference type="InterPro" id="IPR023393">
    <property type="entry name" value="START-like_dom_sf"/>
</dbReference>
<dbReference type="InterPro" id="IPR005031">
    <property type="entry name" value="COQ10_START"/>
</dbReference>
<feature type="domain" description="Coenzyme Q-binding protein COQ10 START" evidence="1">
    <location>
        <begin position="162"/>
        <end position="261"/>
    </location>
</feature>
<evidence type="ECO:0000313" key="3">
    <source>
        <dbReference type="Proteomes" id="UP000215506"/>
    </source>
</evidence>
<accession>A0A231GZB0</accession>
<dbReference type="EMBL" id="NGAF01000016">
    <property type="protein sequence ID" value="OXR41956.1"/>
    <property type="molecule type" value="Genomic_DNA"/>
</dbReference>
<dbReference type="CDD" id="cd08861">
    <property type="entry name" value="OtcD1_ARO-CYC_like"/>
    <property type="match status" value="2"/>
</dbReference>
<protein>
    <submittedName>
        <fullName evidence="2">Putative polyketide cyclase</fullName>
    </submittedName>
</protein>
<gene>
    <name evidence="2" type="ORF">B7C42_05940</name>
</gene>
<sequence length="316" mass="34644">MTIRTTHTRVVEAPADEVYGLVADVGRWPVIFEPSVLVRHLHRGADEERFRLWATVNGQVTDWTSRRTLDPAGRRITFEQERSRAPIASMGGQWRFDETGPRTTTVTLDHHFTVADGVDPEVITGAVDRNSVTELAALARIAELGYPVDDVIVTFEDRVTLDATAAELYDFVYHSDRWPDHVPHVGRVDLTEDADGVQLMEMDTVTEGGIPHTTRSIRICVPAERIDYKQQLPPAMLFGHSGAWEFADDPAGVVVTARHTVAINPAAARDILGPGTGLAEARAYLGDALGANSRNTLLCAAQYIAARRAESAKSPS</sequence>
<comment type="caution">
    <text evidence="2">The sequence shown here is derived from an EMBL/GenBank/DDBJ whole genome shotgun (WGS) entry which is preliminary data.</text>
</comment>
<evidence type="ECO:0000259" key="1">
    <source>
        <dbReference type="Pfam" id="PF03364"/>
    </source>
</evidence>
<dbReference type="Gene3D" id="3.30.530.20">
    <property type="match status" value="2"/>
</dbReference>